<dbReference type="InterPro" id="IPR022663">
    <property type="entry name" value="DapB_C"/>
</dbReference>
<dbReference type="Gene3D" id="3.30.360.10">
    <property type="entry name" value="Dihydrodipicolinate Reductase, domain 2"/>
    <property type="match status" value="1"/>
</dbReference>
<dbReference type="InterPro" id="IPR036291">
    <property type="entry name" value="NAD(P)-bd_dom_sf"/>
</dbReference>
<dbReference type="InterPro" id="IPR023940">
    <property type="entry name" value="DHDPR_bac"/>
</dbReference>
<dbReference type="PIRSF" id="PIRSF000161">
    <property type="entry name" value="DHPR"/>
    <property type="match status" value="1"/>
</dbReference>
<dbReference type="RefSeq" id="WP_115362721.1">
    <property type="nucleotide sequence ID" value="NZ_QDKL01000003.1"/>
</dbReference>
<name>A0ABY0ICI5_9BACT</name>
<organism evidence="2 3">
    <name type="scientific">Halobacteriovorax vibrionivorans</name>
    <dbReference type="NCBI Taxonomy" id="2152716"/>
    <lineage>
        <taxon>Bacteria</taxon>
        <taxon>Pseudomonadati</taxon>
        <taxon>Bdellovibrionota</taxon>
        <taxon>Bacteriovoracia</taxon>
        <taxon>Bacteriovoracales</taxon>
        <taxon>Halobacteriovoraceae</taxon>
        <taxon>Halobacteriovorax</taxon>
    </lineage>
</organism>
<comment type="caution">
    <text evidence="2">The sequence shown here is derived from an EMBL/GenBank/DDBJ whole genome shotgun (WGS) entry which is preliminary data.</text>
</comment>
<proteinExistence type="predicted"/>
<dbReference type="SUPFAM" id="SSF55347">
    <property type="entry name" value="Glyceraldehyde-3-phosphate dehydrogenase-like, C-terminal domain"/>
    <property type="match status" value="1"/>
</dbReference>
<keyword evidence="3" id="KW-1185">Reference proteome</keyword>
<dbReference type="EMBL" id="QDKL01000003">
    <property type="protein sequence ID" value="RZF20669.1"/>
    <property type="molecule type" value="Genomic_DNA"/>
</dbReference>
<evidence type="ECO:0000259" key="1">
    <source>
        <dbReference type="Pfam" id="PF05173"/>
    </source>
</evidence>
<evidence type="ECO:0000313" key="3">
    <source>
        <dbReference type="Proteomes" id="UP000443582"/>
    </source>
</evidence>
<protein>
    <recommendedName>
        <fullName evidence="1">Dihydrodipicolinate reductase C-terminal domain-containing protein</fullName>
    </recommendedName>
</protein>
<gene>
    <name evidence="2" type="ORF">DAY19_11835</name>
</gene>
<evidence type="ECO:0000313" key="2">
    <source>
        <dbReference type="EMBL" id="RZF20669.1"/>
    </source>
</evidence>
<reference evidence="3" key="1">
    <citation type="journal article" date="2019" name="Int. J. Syst. Evol. Microbiol.">
        <title>Halobacteriovorax valvorus sp. nov., a novel prokaryotic predator isolated from coastal seawater of China.</title>
        <authorList>
            <person name="Chen M.-X."/>
        </authorList>
    </citation>
    <scope>NUCLEOTIDE SEQUENCE [LARGE SCALE GENOMIC DNA]</scope>
    <source>
        <strain evidence="3">BL9</strain>
    </source>
</reference>
<feature type="domain" description="Dihydrodipicolinate reductase C-terminal" evidence="1">
    <location>
        <begin position="116"/>
        <end position="224"/>
    </location>
</feature>
<dbReference type="Pfam" id="PF05173">
    <property type="entry name" value="DapB_C"/>
    <property type="match status" value="1"/>
</dbReference>
<dbReference type="PANTHER" id="PTHR20836:SF0">
    <property type="entry name" value="4-HYDROXY-TETRAHYDRODIPICOLINATE REDUCTASE 1, CHLOROPLASTIC-RELATED"/>
    <property type="match status" value="1"/>
</dbReference>
<accession>A0ABY0ICI5</accession>
<dbReference type="PANTHER" id="PTHR20836">
    <property type="entry name" value="DIHYDRODIPICOLINATE REDUCTASE"/>
    <property type="match status" value="1"/>
</dbReference>
<sequence length="233" mass="26058">MKLALLGKGKTGSKVIELCEENKNGEYSDIELSVFDSKNPLKKDDLNRFDMVLSFLNGDTFLEHYFDLLSTSGICVVCGSTGFEWKPEMLDKIKTGGGTWIKATNFSLGMNLVKEMIKIASKANSLFNEEQLSFHINDIHHTKKLDAPSGTALSWKEWLDHDAEISSERTGDIVGIHELTIDTPNEIVTIKHEAKDRRIFAAGALWAVKQMQTLGPGLYDFSEVALQVMKENE</sequence>
<dbReference type="SUPFAM" id="SSF51735">
    <property type="entry name" value="NAD(P)-binding Rossmann-fold domains"/>
    <property type="match status" value="1"/>
</dbReference>
<dbReference type="Proteomes" id="UP000443582">
    <property type="component" value="Unassembled WGS sequence"/>
</dbReference>